<dbReference type="AlphaFoldDB" id="A0A510VB55"/>
<dbReference type="InterPro" id="IPR036388">
    <property type="entry name" value="WH-like_DNA-bd_sf"/>
</dbReference>
<keyword evidence="8" id="KW-0240">DNA-directed RNA polymerase</keyword>
<comment type="caution">
    <text evidence="8">The sequence shown here is derived from an EMBL/GenBank/DDBJ whole genome shotgun (WGS) entry which is preliminary data.</text>
</comment>
<comment type="similarity">
    <text evidence="1">Belongs to the sigma-70 factor family. ECF subfamily.</text>
</comment>
<dbReference type="InterPro" id="IPR013324">
    <property type="entry name" value="RNA_pol_sigma_r3/r4-like"/>
</dbReference>
<dbReference type="Pfam" id="PF08281">
    <property type="entry name" value="Sigma70_r4_2"/>
    <property type="match status" value="1"/>
</dbReference>
<reference evidence="8 9" key="1">
    <citation type="submission" date="2019-07" db="EMBL/GenBank/DDBJ databases">
        <title>Whole genome shotgun sequence of Cellulomonas xylanilytica NBRC 101102.</title>
        <authorList>
            <person name="Hosoyama A."/>
            <person name="Uohara A."/>
            <person name="Ohji S."/>
            <person name="Ichikawa N."/>
        </authorList>
    </citation>
    <scope>NUCLEOTIDE SEQUENCE [LARGE SCALE GENOMIC DNA]</scope>
    <source>
        <strain evidence="8 9">NBRC 101102</strain>
    </source>
</reference>
<sequence length="208" mass="22074">MPLTPSTPDSATVPLPDGTSLRAAGAVSGTVDGMADDADGSTPEGPAGALHDEAWFEALVRQHATAVHRFVVRRAGRDEAEDLAADVLTVAWRRRADVPDGAELPWLYRTAGFVVANHRRKGRPVPVGDVPDEADSDDPAVRAIQEERVREVLGALSPRDREILLLNAWEGLSGDALAHVLGIGRGGADAALSRARSRLREAWATAEA</sequence>
<dbReference type="InterPro" id="IPR007627">
    <property type="entry name" value="RNA_pol_sigma70_r2"/>
</dbReference>
<dbReference type="Gene3D" id="1.10.10.10">
    <property type="entry name" value="Winged helix-like DNA-binding domain superfamily/Winged helix DNA-binding domain"/>
    <property type="match status" value="1"/>
</dbReference>
<dbReference type="SUPFAM" id="SSF88659">
    <property type="entry name" value="Sigma3 and sigma4 domains of RNA polymerase sigma factors"/>
    <property type="match status" value="1"/>
</dbReference>
<dbReference type="GO" id="GO:0006352">
    <property type="term" value="P:DNA-templated transcription initiation"/>
    <property type="evidence" value="ECO:0007669"/>
    <property type="project" value="InterPro"/>
</dbReference>
<accession>A0A510VB55</accession>
<evidence type="ECO:0000259" key="7">
    <source>
        <dbReference type="Pfam" id="PF08281"/>
    </source>
</evidence>
<evidence type="ECO:0000256" key="3">
    <source>
        <dbReference type="ARBA" id="ARBA00023082"/>
    </source>
</evidence>
<gene>
    <name evidence="8" type="primary">rpoE</name>
    <name evidence="8" type="ORF">CXY01_30100</name>
</gene>
<evidence type="ECO:0000313" key="9">
    <source>
        <dbReference type="Proteomes" id="UP000321118"/>
    </source>
</evidence>
<feature type="domain" description="RNA polymerase sigma factor 70 region 4 type 2" evidence="7">
    <location>
        <begin position="147"/>
        <end position="199"/>
    </location>
</feature>
<evidence type="ECO:0000256" key="2">
    <source>
        <dbReference type="ARBA" id="ARBA00023015"/>
    </source>
</evidence>
<dbReference type="Gene3D" id="1.10.1740.10">
    <property type="match status" value="1"/>
</dbReference>
<dbReference type="GO" id="GO:0016987">
    <property type="term" value="F:sigma factor activity"/>
    <property type="evidence" value="ECO:0007669"/>
    <property type="project" value="UniProtKB-KW"/>
</dbReference>
<dbReference type="InterPro" id="IPR013325">
    <property type="entry name" value="RNA_pol_sigma_r2"/>
</dbReference>
<dbReference type="InterPro" id="IPR039425">
    <property type="entry name" value="RNA_pol_sigma-70-like"/>
</dbReference>
<dbReference type="Pfam" id="PF04542">
    <property type="entry name" value="Sigma70_r2"/>
    <property type="match status" value="1"/>
</dbReference>
<dbReference type="GO" id="GO:0000428">
    <property type="term" value="C:DNA-directed RNA polymerase complex"/>
    <property type="evidence" value="ECO:0007669"/>
    <property type="project" value="UniProtKB-KW"/>
</dbReference>
<dbReference type="GO" id="GO:0003677">
    <property type="term" value="F:DNA binding"/>
    <property type="evidence" value="ECO:0007669"/>
    <property type="project" value="UniProtKB-KW"/>
</dbReference>
<dbReference type="InterPro" id="IPR013249">
    <property type="entry name" value="RNA_pol_sigma70_r4_t2"/>
</dbReference>
<dbReference type="InterPro" id="IPR014284">
    <property type="entry name" value="RNA_pol_sigma-70_dom"/>
</dbReference>
<evidence type="ECO:0000256" key="1">
    <source>
        <dbReference type="ARBA" id="ARBA00010641"/>
    </source>
</evidence>
<keyword evidence="4" id="KW-0238">DNA-binding</keyword>
<organism evidence="8 9">
    <name type="scientific">Cellulomonas xylanilytica</name>
    <dbReference type="NCBI Taxonomy" id="233583"/>
    <lineage>
        <taxon>Bacteria</taxon>
        <taxon>Bacillati</taxon>
        <taxon>Actinomycetota</taxon>
        <taxon>Actinomycetes</taxon>
        <taxon>Micrococcales</taxon>
        <taxon>Cellulomonadaceae</taxon>
        <taxon>Cellulomonas</taxon>
    </lineage>
</organism>
<dbReference type="EMBL" id="BJUB01000009">
    <property type="protein sequence ID" value="GEK22490.1"/>
    <property type="molecule type" value="Genomic_DNA"/>
</dbReference>
<name>A0A510VB55_9CELL</name>
<dbReference type="SUPFAM" id="SSF88946">
    <property type="entry name" value="Sigma2 domain of RNA polymerase sigma factors"/>
    <property type="match status" value="1"/>
</dbReference>
<keyword evidence="9" id="KW-1185">Reference proteome</keyword>
<feature type="domain" description="RNA polymerase sigma-70 region 2" evidence="6">
    <location>
        <begin position="59"/>
        <end position="122"/>
    </location>
</feature>
<evidence type="ECO:0000313" key="8">
    <source>
        <dbReference type="EMBL" id="GEK22490.1"/>
    </source>
</evidence>
<keyword evidence="5" id="KW-0804">Transcription</keyword>
<dbReference type="Proteomes" id="UP000321118">
    <property type="component" value="Unassembled WGS sequence"/>
</dbReference>
<keyword evidence="2" id="KW-0805">Transcription regulation</keyword>
<evidence type="ECO:0000259" key="6">
    <source>
        <dbReference type="Pfam" id="PF04542"/>
    </source>
</evidence>
<dbReference type="PANTHER" id="PTHR43133:SF8">
    <property type="entry name" value="RNA POLYMERASE SIGMA FACTOR HI_1459-RELATED"/>
    <property type="match status" value="1"/>
</dbReference>
<dbReference type="PANTHER" id="PTHR43133">
    <property type="entry name" value="RNA POLYMERASE ECF-TYPE SIGMA FACTO"/>
    <property type="match status" value="1"/>
</dbReference>
<evidence type="ECO:0000256" key="5">
    <source>
        <dbReference type="ARBA" id="ARBA00023163"/>
    </source>
</evidence>
<dbReference type="CDD" id="cd06171">
    <property type="entry name" value="Sigma70_r4"/>
    <property type="match status" value="1"/>
</dbReference>
<keyword evidence="3" id="KW-0731">Sigma factor</keyword>
<dbReference type="RefSeq" id="WP_307724400.1">
    <property type="nucleotide sequence ID" value="NZ_BJUB01000009.1"/>
</dbReference>
<evidence type="ECO:0000256" key="4">
    <source>
        <dbReference type="ARBA" id="ARBA00023125"/>
    </source>
</evidence>
<dbReference type="NCBIfam" id="TIGR02937">
    <property type="entry name" value="sigma70-ECF"/>
    <property type="match status" value="1"/>
</dbReference>
<proteinExistence type="inferred from homology"/>
<protein>
    <submittedName>
        <fullName evidence="8">DNA-directed RNA polymerase sigma-70 factor</fullName>
    </submittedName>
</protein>